<accession>A0A1G9H1N8</accession>
<dbReference type="AlphaFoldDB" id="A0A1G9H1N8"/>
<gene>
    <name evidence="2" type="ORF">SAMN05428953_12640</name>
</gene>
<keyword evidence="3" id="KW-1185">Reference proteome</keyword>
<feature type="region of interest" description="Disordered" evidence="1">
    <location>
        <begin position="52"/>
        <end position="126"/>
    </location>
</feature>
<reference evidence="3" key="1">
    <citation type="submission" date="2016-10" db="EMBL/GenBank/DDBJ databases">
        <authorList>
            <person name="Varghese N."/>
            <person name="Submissions S."/>
        </authorList>
    </citation>
    <scope>NUCLEOTIDE SEQUENCE [LARGE SCALE GENOMIC DNA]</scope>
    <source>
        <strain evidence="3">CGMCC 1.11022</strain>
    </source>
</reference>
<evidence type="ECO:0000313" key="3">
    <source>
        <dbReference type="Proteomes" id="UP000198894"/>
    </source>
</evidence>
<evidence type="ECO:0000313" key="2">
    <source>
        <dbReference type="EMBL" id="SDL06831.1"/>
    </source>
</evidence>
<protein>
    <submittedName>
        <fullName evidence="2">Uncharacterized protein</fullName>
    </submittedName>
</protein>
<feature type="compositionally biased region" description="Basic and acidic residues" evidence="1">
    <location>
        <begin position="52"/>
        <end position="63"/>
    </location>
</feature>
<dbReference type="Proteomes" id="UP000198894">
    <property type="component" value="Unassembled WGS sequence"/>
</dbReference>
<organism evidence="2 3">
    <name type="scientific">Mesorhizobium muleiense</name>
    <dbReference type="NCBI Taxonomy" id="1004279"/>
    <lineage>
        <taxon>Bacteria</taxon>
        <taxon>Pseudomonadati</taxon>
        <taxon>Pseudomonadota</taxon>
        <taxon>Alphaproteobacteria</taxon>
        <taxon>Hyphomicrobiales</taxon>
        <taxon>Phyllobacteriaceae</taxon>
        <taxon>Mesorhizobium</taxon>
    </lineage>
</organism>
<sequence length="126" mass="13762">MANQTGIAIVIKAFLPTGKTLDEQFNALSIVREAHATGDYATLLKAATVEDVKTEQKTRRIEDQPQSNSEVQEKVETEDGIEGQEQAENDPDFAEVEGWSDVEEAPVAADADVPDFLKKDKKSKAA</sequence>
<dbReference type="RefSeq" id="WP_091599693.1">
    <property type="nucleotide sequence ID" value="NZ_FNEE01000026.1"/>
</dbReference>
<evidence type="ECO:0000256" key="1">
    <source>
        <dbReference type="SAM" id="MobiDB-lite"/>
    </source>
</evidence>
<name>A0A1G9H1N8_9HYPH</name>
<proteinExistence type="predicted"/>
<dbReference type="EMBL" id="FNEE01000026">
    <property type="protein sequence ID" value="SDL06831.1"/>
    <property type="molecule type" value="Genomic_DNA"/>
</dbReference>
<feature type="compositionally biased region" description="Acidic residues" evidence="1">
    <location>
        <begin position="78"/>
        <end position="104"/>
    </location>
</feature>